<comment type="similarity">
    <text evidence="1">Belongs to the short-chain dehydrogenases/reductases (SDR) family.</text>
</comment>
<gene>
    <name evidence="4" type="ORF">A6D92_11495</name>
</gene>
<keyword evidence="3" id="KW-0753">Steroid metabolism</keyword>
<evidence type="ECO:0000256" key="2">
    <source>
        <dbReference type="ARBA" id="ARBA00023002"/>
    </source>
</evidence>
<evidence type="ECO:0000256" key="3">
    <source>
        <dbReference type="ARBA" id="ARBA00023221"/>
    </source>
</evidence>
<dbReference type="InterPro" id="IPR036291">
    <property type="entry name" value="NAD(P)-bd_dom_sf"/>
</dbReference>
<dbReference type="Proteomes" id="UP000194267">
    <property type="component" value="Unassembled WGS sequence"/>
</dbReference>
<dbReference type="PRINTS" id="PR00081">
    <property type="entry name" value="GDHRDH"/>
</dbReference>
<evidence type="ECO:0000256" key="1">
    <source>
        <dbReference type="ARBA" id="ARBA00006484"/>
    </source>
</evidence>
<dbReference type="InterPro" id="IPR002347">
    <property type="entry name" value="SDR_fam"/>
</dbReference>
<keyword evidence="2" id="KW-0560">Oxidoreductase</keyword>
<reference evidence="5" key="1">
    <citation type="submission" date="2016-04" db="EMBL/GenBank/DDBJ databases">
        <authorList>
            <person name="Antunes L.P."/>
            <person name="Martins L.F."/>
            <person name="Pereira R.V."/>
            <person name="Thomas A.M."/>
            <person name="Barbosa D."/>
            <person name="Nascimento L."/>
            <person name="Silva G.M."/>
            <person name="Condomitti G.W."/>
            <person name="Digiampietri L.A."/>
            <person name="Lombardi K.C."/>
            <person name="Ramos P.L."/>
            <person name="Quaggio R.B."/>
            <person name="Oliveira J.C."/>
            <person name="Pascon R.C."/>
            <person name="Cruz J.B."/>
            <person name="Silva A.M."/>
            <person name="Setubal J.C."/>
        </authorList>
    </citation>
    <scope>NUCLEOTIDE SEQUENCE [LARGE SCALE GENOMIC DNA]</scope>
</reference>
<dbReference type="Gene3D" id="3.40.50.720">
    <property type="entry name" value="NAD(P)-binding Rossmann-like Domain"/>
    <property type="match status" value="1"/>
</dbReference>
<sequence>MDFGLQGRVAWVTAASKGLGFASAMALAREGCDLAICSRNGEAIGAAAERIRQETGRRVLALAADVTRREDLERFITAAMDEYGRVDVVVSNTGGPPPGGFLDFDDAAWEAAFHSLLMPAIRLTRAALPSMRERGFGRLIYITSAGVKEPIPNLILSNALRAALTNMMKTLAREVAAYGITANTVAPGRIHTERVDFLDQSAAARSGRTVEEVRREQESRIPAGRYGRPEEFGQVVAFLASEQAGYITGSAIHVDGGMTVSL</sequence>
<dbReference type="PANTHER" id="PTHR42879:SF6">
    <property type="entry name" value="NADPH-DEPENDENT REDUCTASE BACG"/>
    <property type="match status" value="1"/>
</dbReference>
<proteinExistence type="inferred from homology"/>
<protein>
    <submittedName>
        <fullName evidence="4">3-oxoacyl-ACP reductase</fullName>
    </submittedName>
</protein>
<organism evidence="4 5">
    <name type="scientific">Symbiobacterium thermophilum</name>
    <dbReference type="NCBI Taxonomy" id="2734"/>
    <lineage>
        <taxon>Bacteria</taxon>
        <taxon>Bacillati</taxon>
        <taxon>Bacillota</taxon>
        <taxon>Clostridia</taxon>
        <taxon>Eubacteriales</taxon>
        <taxon>Symbiobacteriaceae</taxon>
        <taxon>Symbiobacterium</taxon>
    </lineage>
</organism>
<dbReference type="FunFam" id="3.40.50.720:FF:000084">
    <property type="entry name" value="Short-chain dehydrogenase reductase"/>
    <property type="match status" value="1"/>
</dbReference>
<dbReference type="SUPFAM" id="SSF51735">
    <property type="entry name" value="NAD(P)-binding Rossmann-fold domains"/>
    <property type="match status" value="1"/>
</dbReference>
<dbReference type="EMBL" id="LWLV01000972">
    <property type="protein sequence ID" value="OTA40959.1"/>
    <property type="molecule type" value="Genomic_DNA"/>
</dbReference>
<dbReference type="AlphaFoldDB" id="A0A1Y2T3R2"/>
<comment type="caution">
    <text evidence="4">The sequence shown here is derived from an EMBL/GenBank/DDBJ whole genome shotgun (WGS) entry which is preliminary data.</text>
</comment>
<name>A0A1Y2T3R2_SYMTR</name>
<keyword evidence="3" id="KW-0443">Lipid metabolism</keyword>
<dbReference type="GO" id="GO:0008206">
    <property type="term" value="P:bile acid metabolic process"/>
    <property type="evidence" value="ECO:0007669"/>
    <property type="project" value="UniProtKB-ARBA"/>
</dbReference>
<dbReference type="CDD" id="cd05344">
    <property type="entry name" value="BKR_like_SDR_like"/>
    <property type="match status" value="1"/>
</dbReference>
<dbReference type="GO" id="GO:0016491">
    <property type="term" value="F:oxidoreductase activity"/>
    <property type="evidence" value="ECO:0007669"/>
    <property type="project" value="UniProtKB-KW"/>
</dbReference>
<dbReference type="InterPro" id="IPR050259">
    <property type="entry name" value="SDR"/>
</dbReference>
<accession>A0A1Y2T3R2</accession>
<evidence type="ECO:0000313" key="4">
    <source>
        <dbReference type="EMBL" id="OTA40959.1"/>
    </source>
</evidence>
<dbReference type="PANTHER" id="PTHR42879">
    <property type="entry name" value="3-OXOACYL-(ACYL-CARRIER-PROTEIN) REDUCTASE"/>
    <property type="match status" value="1"/>
</dbReference>
<evidence type="ECO:0000313" key="5">
    <source>
        <dbReference type="Proteomes" id="UP000194267"/>
    </source>
</evidence>
<dbReference type="Pfam" id="PF13561">
    <property type="entry name" value="adh_short_C2"/>
    <property type="match status" value="1"/>
</dbReference>